<dbReference type="PANTHER" id="PTHR30251:SF10">
    <property type="entry name" value="FIMBRIAL CHAPERONE YEHC-RELATED"/>
    <property type="match status" value="1"/>
</dbReference>
<sequence>MLTYNHLLQQIKPIYPNRLIYFDKNNVMKKLFLAILFSVTALSAQANIVINTTRVIYPAGNKEVSVQLLNTGDQPSLVQSWIDDGDPNSTPETAKVPFLLTPPVVKVDGNNGQQLRIKHTNSNLPTDRESLFYLNVLDIPPIAENIADKNVMQIAIRTRIKFLYRPEKLSISPKQIEQHVALKRDGNQLKLENLSPYILNIVGLKSSNAQPNLLNEGTIIKPFSSHSFSTNEKVKAGDKLTLAIVDDFGAINKLTLPLQQ</sequence>
<evidence type="ECO:0000259" key="9">
    <source>
        <dbReference type="Pfam" id="PF02753"/>
    </source>
</evidence>
<dbReference type="EMBL" id="AXDT01000090">
    <property type="protein sequence ID" value="ERT13124.1"/>
    <property type="molecule type" value="Genomic_DNA"/>
</dbReference>
<name>U7QYH7_PHOTE</name>
<dbReference type="Pfam" id="PF00345">
    <property type="entry name" value="PapD_N"/>
    <property type="match status" value="1"/>
</dbReference>
<dbReference type="PROSITE" id="PS00635">
    <property type="entry name" value="PILI_CHAPERONE"/>
    <property type="match status" value="1"/>
</dbReference>
<dbReference type="SUPFAM" id="SSF49354">
    <property type="entry name" value="PapD-like"/>
    <property type="match status" value="1"/>
</dbReference>
<evidence type="ECO:0000256" key="6">
    <source>
        <dbReference type="ARBA" id="ARBA00023186"/>
    </source>
</evidence>
<gene>
    <name evidence="10" type="ORF">O185_10585</name>
</gene>
<proteinExistence type="inferred from homology"/>
<dbReference type="Proteomes" id="UP000017133">
    <property type="component" value="Unassembled WGS sequence"/>
</dbReference>
<evidence type="ECO:0000256" key="7">
    <source>
        <dbReference type="RuleBase" id="RU003918"/>
    </source>
</evidence>
<dbReference type="InterPro" id="IPR001829">
    <property type="entry name" value="Pili_assmbl_chaperone_bac"/>
</dbReference>
<comment type="similarity">
    <text evidence="2 7">Belongs to the periplasmic pilus chaperone family.</text>
</comment>
<keyword evidence="6 7" id="KW-0143">Chaperone</keyword>
<feature type="domain" description="Pili assembly chaperone N-terminal" evidence="8">
    <location>
        <begin position="48"/>
        <end position="169"/>
    </location>
</feature>
<dbReference type="PATRIC" id="fig|1389415.4.peg.2123"/>
<comment type="subcellular location">
    <subcellularLocation>
        <location evidence="1 7">Periplasm</location>
    </subcellularLocation>
</comment>
<keyword evidence="5" id="KW-0574">Periplasm</keyword>
<dbReference type="InterPro" id="IPR018046">
    <property type="entry name" value="Pili_assmbl_chaperone_CS"/>
</dbReference>
<dbReference type="PANTHER" id="PTHR30251">
    <property type="entry name" value="PILUS ASSEMBLY CHAPERONE"/>
    <property type="match status" value="1"/>
</dbReference>
<dbReference type="InterPro" id="IPR013783">
    <property type="entry name" value="Ig-like_fold"/>
</dbReference>
<comment type="caution">
    <text evidence="10">The sequence shown here is derived from an EMBL/GenBank/DDBJ whole genome shotgun (WGS) entry which is preliminary data.</text>
</comment>
<dbReference type="SUPFAM" id="SSF49584">
    <property type="entry name" value="Periplasmic chaperone C-domain"/>
    <property type="match status" value="1"/>
</dbReference>
<evidence type="ECO:0000313" key="10">
    <source>
        <dbReference type="EMBL" id="ERT13124.1"/>
    </source>
</evidence>
<dbReference type="AlphaFoldDB" id="U7QYH7"/>
<evidence type="ECO:0000256" key="1">
    <source>
        <dbReference type="ARBA" id="ARBA00004418"/>
    </source>
</evidence>
<dbReference type="InterPro" id="IPR016148">
    <property type="entry name" value="Pili_assmbl_chaperone_C"/>
</dbReference>
<dbReference type="Gene3D" id="2.60.40.10">
    <property type="entry name" value="Immunoglobulins"/>
    <property type="match status" value="2"/>
</dbReference>
<evidence type="ECO:0000256" key="3">
    <source>
        <dbReference type="ARBA" id="ARBA00022558"/>
    </source>
</evidence>
<dbReference type="FunFam" id="2.60.40.10:FF:000458">
    <property type="entry name" value="Molecular chaperone FimC"/>
    <property type="match status" value="1"/>
</dbReference>
<evidence type="ECO:0000259" key="8">
    <source>
        <dbReference type="Pfam" id="PF00345"/>
    </source>
</evidence>
<keyword evidence="4" id="KW-0732">Signal</keyword>
<dbReference type="InterPro" id="IPR036316">
    <property type="entry name" value="Pili_assmbl_chap_C_dom_sf"/>
</dbReference>
<keyword evidence="3" id="KW-1029">Fimbrium biogenesis</keyword>
<dbReference type="PRINTS" id="PR00969">
    <property type="entry name" value="CHAPERONPILI"/>
</dbReference>
<dbReference type="InterPro" id="IPR050643">
    <property type="entry name" value="Periplasmic_pilus_chap"/>
</dbReference>
<dbReference type="Pfam" id="PF02753">
    <property type="entry name" value="PapD_C"/>
    <property type="match status" value="1"/>
</dbReference>
<accession>U7QYH7</accession>
<protein>
    <submittedName>
        <fullName evidence="10">Pilus assembly protein</fullName>
    </submittedName>
</protein>
<evidence type="ECO:0000256" key="5">
    <source>
        <dbReference type="ARBA" id="ARBA00022764"/>
    </source>
</evidence>
<dbReference type="InterPro" id="IPR016147">
    <property type="entry name" value="Pili_assmbl_chaperone_N"/>
</dbReference>
<evidence type="ECO:0000256" key="4">
    <source>
        <dbReference type="ARBA" id="ARBA00022729"/>
    </source>
</evidence>
<dbReference type="InterPro" id="IPR008962">
    <property type="entry name" value="PapD-like_sf"/>
</dbReference>
<feature type="domain" description="Pili assembly chaperone C-terminal" evidence="9">
    <location>
        <begin position="192"/>
        <end position="252"/>
    </location>
</feature>
<organism evidence="10 11">
    <name type="scientific">Photorhabdus temperata J3</name>
    <dbReference type="NCBI Taxonomy" id="1389415"/>
    <lineage>
        <taxon>Bacteria</taxon>
        <taxon>Pseudomonadati</taxon>
        <taxon>Pseudomonadota</taxon>
        <taxon>Gammaproteobacteria</taxon>
        <taxon>Enterobacterales</taxon>
        <taxon>Morganellaceae</taxon>
        <taxon>Photorhabdus</taxon>
    </lineage>
</organism>
<reference evidence="10 11" key="1">
    <citation type="submission" date="2013-10" db="EMBL/GenBank/DDBJ databases">
        <title>Whole Genome Shotgun Sequence of Photorhabdus temperata J3.</title>
        <authorList>
            <person name="Park G.-S."/>
            <person name="Hong S.-J."/>
            <person name="Shin J.-H."/>
        </authorList>
    </citation>
    <scope>NUCLEOTIDE SEQUENCE [LARGE SCALE GENOMIC DNA]</scope>
    <source>
        <strain evidence="10 11">J3</strain>
    </source>
</reference>
<evidence type="ECO:0000313" key="11">
    <source>
        <dbReference type="Proteomes" id="UP000017133"/>
    </source>
</evidence>
<dbReference type="GO" id="GO:0030288">
    <property type="term" value="C:outer membrane-bounded periplasmic space"/>
    <property type="evidence" value="ECO:0007669"/>
    <property type="project" value="InterPro"/>
</dbReference>
<keyword evidence="11" id="KW-1185">Reference proteome</keyword>
<dbReference type="GO" id="GO:0071555">
    <property type="term" value="P:cell wall organization"/>
    <property type="evidence" value="ECO:0007669"/>
    <property type="project" value="InterPro"/>
</dbReference>
<evidence type="ECO:0000256" key="2">
    <source>
        <dbReference type="ARBA" id="ARBA00007399"/>
    </source>
</evidence>